<dbReference type="PANTHER" id="PTHR38075">
    <property type="entry name" value="DUF4139 DOMAIN-CONTAINING PROTEIN"/>
    <property type="match status" value="1"/>
</dbReference>
<feature type="signal peptide" evidence="1">
    <location>
        <begin position="1"/>
        <end position="18"/>
    </location>
</feature>
<feature type="chain" id="PRO_5046783215" description="DUF4139 domain-containing protein" evidence="1">
    <location>
        <begin position="19"/>
        <end position="506"/>
    </location>
</feature>
<comment type="caution">
    <text evidence="2">The sequence shown here is derived from an EMBL/GenBank/DDBJ whole genome shotgun (WGS) entry which is preliminary data.</text>
</comment>
<keyword evidence="1" id="KW-0732">Signal</keyword>
<dbReference type="Proteomes" id="UP001160625">
    <property type="component" value="Unassembled WGS sequence"/>
</dbReference>
<proteinExistence type="predicted"/>
<evidence type="ECO:0000313" key="2">
    <source>
        <dbReference type="EMBL" id="MDH7638387.1"/>
    </source>
</evidence>
<name>A0ABT6N004_9SPHN</name>
<sequence>MFGLAVLLAAAVPPAPTAASPGPEHVSLTIYRDPSRGRQQAMDLRWLGGFALVTETRRIHVPAGDAVLRFEGVADGIIPASAIVTGLPGGTIEKNRDARLLSPAALIDGTLGREVTLRRTDRKTGKVSEERATIVAGPAHGVVLRTESGIETLGCSGLGESPRYDGVPQGLSAKPVLSVLTHSPQAMDATVSLSYLASGFDWSASYVANVVPGGGSLDLFAWLTLANSNAQAFPDANVQAVAGRIERQNIREIAARAARLELHCYPLGTTTSDLPVIEPYSRAPKVAEAYDIVVTGARRFARAGLVAPAAPPPPPPPPPPPEDLGDLKLYRVPEAVDVSANGQKQVALLVQHHVAFDKVYRVHLYSWSAASGAAASAVLRMRNEEKSGLGIPLPAGTTALYQPRGDTKLLLGLGTMGDTAKGEKARLTAGISRQILVDQTVQGRDRHVSVTNANAYPVRIEIAIGTAGEQAYVDTSAPLERIDGIQTWNLTLPANGSAKLDYRLPR</sequence>
<gene>
    <name evidence="2" type="ORF">QGN17_06555</name>
</gene>
<evidence type="ECO:0000313" key="3">
    <source>
        <dbReference type="Proteomes" id="UP001160625"/>
    </source>
</evidence>
<reference evidence="2" key="1">
    <citation type="submission" date="2023-04" db="EMBL/GenBank/DDBJ databases">
        <title>Sphingomonas sp. MAHUQ-71 isolated from rice field.</title>
        <authorList>
            <person name="Huq M.A."/>
        </authorList>
    </citation>
    <scope>NUCLEOTIDE SEQUENCE</scope>
    <source>
        <strain evidence="2">MAHUQ-71</strain>
    </source>
</reference>
<dbReference type="RefSeq" id="WP_281043695.1">
    <property type="nucleotide sequence ID" value="NZ_JARYGZ010000001.1"/>
</dbReference>
<dbReference type="EMBL" id="JARYGZ010000001">
    <property type="protein sequence ID" value="MDH7638387.1"/>
    <property type="molecule type" value="Genomic_DNA"/>
</dbReference>
<evidence type="ECO:0000256" key="1">
    <source>
        <dbReference type="SAM" id="SignalP"/>
    </source>
</evidence>
<organism evidence="2 3">
    <name type="scientific">Sphingomonas oryzagri</name>
    <dbReference type="NCBI Taxonomy" id="3042314"/>
    <lineage>
        <taxon>Bacteria</taxon>
        <taxon>Pseudomonadati</taxon>
        <taxon>Pseudomonadota</taxon>
        <taxon>Alphaproteobacteria</taxon>
        <taxon>Sphingomonadales</taxon>
        <taxon>Sphingomonadaceae</taxon>
        <taxon>Sphingomonas</taxon>
    </lineage>
</organism>
<evidence type="ECO:0008006" key="4">
    <source>
        <dbReference type="Google" id="ProtNLM"/>
    </source>
</evidence>
<dbReference type="SUPFAM" id="SSF101447">
    <property type="entry name" value="Formin homology 2 domain (FH2 domain)"/>
    <property type="match status" value="1"/>
</dbReference>
<protein>
    <recommendedName>
        <fullName evidence="4">DUF4139 domain-containing protein</fullName>
    </recommendedName>
</protein>
<dbReference type="PANTHER" id="PTHR38075:SF1">
    <property type="entry name" value="DUF4139 DOMAIN-CONTAINING PROTEIN"/>
    <property type="match status" value="1"/>
</dbReference>
<accession>A0ABT6N004</accession>
<keyword evidence="3" id="KW-1185">Reference proteome</keyword>